<dbReference type="Proteomes" id="UP001331761">
    <property type="component" value="Unassembled WGS sequence"/>
</dbReference>
<sequence>MDLRTNNTGLHGILDSLMEAIGQIRATTTTIRNVIGDNFETMSPARAECKMRMAFDSVRIELRKLGCDMRRLEDYMVTSAGDRF</sequence>
<accession>A0AAN8EW24</accession>
<dbReference type="EMBL" id="WIXE01025277">
    <property type="protein sequence ID" value="KAK5964854.1"/>
    <property type="molecule type" value="Genomic_DNA"/>
</dbReference>
<organism evidence="1 3">
    <name type="scientific">Trichostrongylus colubriformis</name>
    <name type="common">Black scour worm</name>
    <dbReference type="NCBI Taxonomy" id="6319"/>
    <lineage>
        <taxon>Eukaryota</taxon>
        <taxon>Metazoa</taxon>
        <taxon>Ecdysozoa</taxon>
        <taxon>Nematoda</taxon>
        <taxon>Chromadorea</taxon>
        <taxon>Rhabditida</taxon>
        <taxon>Rhabditina</taxon>
        <taxon>Rhabditomorpha</taxon>
        <taxon>Strongyloidea</taxon>
        <taxon>Trichostrongylidae</taxon>
        <taxon>Trichostrongylus</taxon>
    </lineage>
</organism>
<evidence type="ECO:0000313" key="2">
    <source>
        <dbReference type="EMBL" id="KAK5974548.1"/>
    </source>
</evidence>
<evidence type="ECO:0000313" key="1">
    <source>
        <dbReference type="EMBL" id="KAK5964854.1"/>
    </source>
</evidence>
<keyword evidence="3" id="KW-1185">Reference proteome</keyword>
<comment type="caution">
    <text evidence="1">The sequence shown here is derived from an EMBL/GenBank/DDBJ whole genome shotgun (WGS) entry which is preliminary data.</text>
</comment>
<proteinExistence type="predicted"/>
<dbReference type="AlphaFoldDB" id="A0AAN8EW24"/>
<reference evidence="1 3" key="1">
    <citation type="submission" date="2019-10" db="EMBL/GenBank/DDBJ databases">
        <title>Assembly and Annotation for the nematode Trichostrongylus colubriformis.</title>
        <authorList>
            <person name="Martin J."/>
        </authorList>
    </citation>
    <scope>NUCLEOTIDE SEQUENCE [LARGE SCALE GENOMIC DNA]</scope>
    <source>
        <strain evidence="1">G859</strain>
        <tissue evidence="1">Whole worm</tissue>
    </source>
</reference>
<gene>
    <name evidence="2" type="ORF">GCK32_000800</name>
    <name evidence="1" type="ORF">GCK32_017860</name>
</gene>
<protein>
    <submittedName>
        <fullName evidence="1">Uncharacterized protein</fullName>
    </submittedName>
</protein>
<evidence type="ECO:0000313" key="3">
    <source>
        <dbReference type="Proteomes" id="UP001331761"/>
    </source>
</evidence>
<dbReference type="EMBL" id="WIXE01014103">
    <property type="protein sequence ID" value="KAK5974548.1"/>
    <property type="molecule type" value="Genomic_DNA"/>
</dbReference>
<name>A0AAN8EW24_TRICO</name>